<name>A0A165LW18_EXIGL</name>
<dbReference type="AlphaFoldDB" id="A0A165LW18"/>
<evidence type="ECO:0000313" key="2">
    <source>
        <dbReference type="EMBL" id="KZV98410.1"/>
    </source>
</evidence>
<accession>A0A165LW18</accession>
<feature type="region of interest" description="Disordered" evidence="1">
    <location>
        <begin position="79"/>
        <end position="155"/>
    </location>
</feature>
<evidence type="ECO:0000313" key="3">
    <source>
        <dbReference type="Proteomes" id="UP000077266"/>
    </source>
</evidence>
<reference evidence="2 3" key="1">
    <citation type="journal article" date="2016" name="Mol. Biol. Evol.">
        <title>Comparative Genomics of Early-Diverging Mushroom-Forming Fungi Provides Insights into the Origins of Lignocellulose Decay Capabilities.</title>
        <authorList>
            <person name="Nagy L.G."/>
            <person name="Riley R."/>
            <person name="Tritt A."/>
            <person name="Adam C."/>
            <person name="Daum C."/>
            <person name="Floudas D."/>
            <person name="Sun H."/>
            <person name="Yadav J.S."/>
            <person name="Pangilinan J."/>
            <person name="Larsson K.H."/>
            <person name="Matsuura K."/>
            <person name="Barry K."/>
            <person name="Labutti K."/>
            <person name="Kuo R."/>
            <person name="Ohm R.A."/>
            <person name="Bhattacharya S.S."/>
            <person name="Shirouzu T."/>
            <person name="Yoshinaga Y."/>
            <person name="Martin F.M."/>
            <person name="Grigoriev I.V."/>
            <person name="Hibbett D.S."/>
        </authorList>
    </citation>
    <scope>NUCLEOTIDE SEQUENCE [LARGE SCALE GENOMIC DNA]</scope>
    <source>
        <strain evidence="2 3">HHB12029</strain>
    </source>
</reference>
<proteinExistence type="predicted"/>
<feature type="region of interest" description="Disordered" evidence="1">
    <location>
        <begin position="213"/>
        <end position="233"/>
    </location>
</feature>
<organism evidence="2 3">
    <name type="scientific">Exidia glandulosa HHB12029</name>
    <dbReference type="NCBI Taxonomy" id="1314781"/>
    <lineage>
        <taxon>Eukaryota</taxon>
        <taxon>Fungi</taxon>
        <taxon>Dikarya</taxon>
        <taxon>Basidiomycota</taxon>
        <taxon>Agaricomycotina</taxon>
        <taxon>Agaricomycetes</taxon>
        <taxon>Auriculariales</taxon>
        <taxon>Exidiaceae</taxon>
        <taxon>Exidia</taxon>
    </lineage>
</organism>
<protein>
    <submittedName>
        <fullName evidence="2">Uncharacterized protein</fullName>
    </submittedName>
</protein>
<sequence>MDRTRWFQQMNEIGLLPPAVDLTHIMEEDDFEFEHPSRSGHSNSTSVPRPLAHDERGPTKLALSTSFLDSTLRAFLDYHDMGPPDAGGDLPPRASEDENEDTAVTSEAANPATATRCSFQSDSSHSTDARRKRKRTDAAPLFAPSANSKRSRSDGTLVPAYPCARCIEQDLECRICYVGGACNVCRARGRKCDLVDPETKHTHTGSITKNLLKRHGGRLGGKNSKAPAGKLKL</sequence>
<evidence type="ECO:0000256" key="1">
    <source>
        <dbReference type="SAM" id="MobiDB-lite"/>
    </source>
</evidence>
<gene>
    <name evidence="2" type="ORF">EXIGLDRAFT_832206</name>
</gene>
<dbReference type="EMBL" id="KV425919">
    <property type="protein sequence ID" value="KZV98410.1"/>
    <property type="molecule type" value="Genomic_DNA"/>
</dbReference>
<dbReference type="OrthoDB" id="10648263at2759"/>
<dbReference type="InParanoid" id="A0A165LW18"/>
<dbReference type="Proteomes" id="UP000077266">
    <property type="component" value="Unassembled WGS sequence"/>
</dbReference>
<feature type="compositionally biased region" description="Polar residues" evidence="1">
    <location>
        <begin position="102"/>
        <end position="126"/>
    </location>
</feature>
<keyword evidence="3" id="KW-1185">Reference proteome</keyword>
<feature type="region of interest" description="Disordered" evidence="1">
    <location>
        <begin position="32"/>
        <end position="57"/>
    </location>
</feature>